<organism evidence="2 3">
    <name type="scientific">Candidatus Electrothrix aarhusensis</name>
    <dbReference type="NCBI Taxonomy" id="1859131"/>
    <lineage>
        <taxon>Bacteria</taxon>
        <taxon>Pseudomonadati</taxon>
        <taxon>Thermodesulfobacteriota</taxon>
        <taxon>Desulfobulbia</taxon>
        <taxon>Desulfobulbales</taxon>
        <taxon>Desulfobulbaceae</taxon>
        <taxon>Candidatus Electrothrix</taxon>
    </lineage>
</organism>
<dbReference type="AlphaFoldDB" id="A0A444IV38"/>
<gene>
    <name evidence="2" type="ORF">H206_01697</name>
</gene>
<keyword evidence="3" id="KW-1185">Reference proteome</keyword>
<evidence type="ECO:0000313" key="3">
    <source>
        <dbReference type="Proteomes" id="UP000287853"/>
    </source>
</evidence>
<comment type="caution">
    <text evidence="2">The sequence shown here is derived from an EMBL/GenBank/DDBJ whole genome shotgun (WGS) entry which is preliminary data.</text>
</comment>
<keyword evidence="1" id="KW-0472">Membrane</keyword>
<protein>
    <submittedName>
        <fullName evidence="2">Uncharacterized protein</fullName>
    </submittedName>
</protein>
<sequence>MDTPLVFVISGDFFFKKMLYYVFLQYIVCMRFTLALRAGINFLLQIPLMPTKK</sequence>
<name>A0A444IV38_9BACT</name>
<proteinExistence type="predicted"/>
<accession>A0A444IV38</accession>
<feature type="transmembrane region" description="Helical" evidence="1">
    <location>
        <begin position="20"/>
        <end position="44"/>
    </location>
</feature>
<dbReference type="Proteomes" id="UP000287853">
    <property type="component" value="Unassembled WGS sequence"/>
</dbReference>
<keyword evidence="1" id="KW-1133">Transmembrane helix</keyword>
<reference evidence="2 3" key="1">
    <citation type="submission" date="2017-01" db="EMBL/GenBank/DDBJ databases">
        <title>The cable genome- insights into the physiology and evolution of filamentous bacteria capable of sulfide oxidation via long distance electron transfer.</title>
        <authorList>
            <person name="Schreiber L."/>
            <person name="Bjerg J.T."/>
            <person name="Boggild A."/>
            <person name="Van De Vossenberg J."/>
            <person name="Meysman F."/>
            <person name="Nielsen L.P."/>
            <person name="Schramm A."/>
            <person name="Kjeldsen K.U."/>
        </authorList>
    </citation>
    <scope>NUCLEOTIDE SEQUENCE [LARGE SCALE GENOMIC DNA]</scope>
    <source>
        <strain evidence="2">MCF</strain>
    </source>
</reference>
<dbReference type="EMBL" id="MTKO01000094">
    <property type="protein sequence ID" value="RWX44465.1"/>
    <property type="molecule type" value="Genomic_DNA"/>
</dbReference>
<keyword evidence="1" id="KW-0812">Transmembrane</keyword>
<evidence type="ECO:0000256" key="1">
    <source>
        <dbReference type="SAM" id="Phobius"/>
    </source>
</evidence>
<evidence type="ECO:0000313" key="2">
    <source>
        <dbReference type="EMBL" id="RWX44465.1"/>
    </source>
</evidence>